<dbReference type="InterPro" id="IPR000914">
    <property type="entry name" value="SBP_5_dom"/>
</dbReference>
<accession>A0A8J3RE04</accession>
<dbReference type="RefSeq" id="WP_204018719.1">
    <property type="nucleotide sequence ID" value="NZ_BOOG01000071.1"/>
</dbReference>
<reference evidence="8" key="1">
    <citation type="submission" date="2021-01" db="EMBL/GenBank/DDBJ databases">
        <title>Whole genome shotgun sequence of Sphaerimonospora thailandensis NBRC 107569.</title>
        <authorList>
            <person name="Komaki H."/>
            <person name="Tamura T."/>
        </authorList>
    </citation>
    <scope>NUCLEOTIDE SEQUENCE</scope>
    <source>
        <strain evidence="8">NBRC 107569</strain>
    </source>
</reference>
<feature type="domain" description="Solute-binding protein family 5" evidence="7">
    <location>
        <begin position="100"/>
        <end position="460"/>
    </location>
</feature>
<dbReference type="Gene3D" id="3.10.105.10">
    <property type="entry name" value="Dipeptide-binding Protein, Domain 3"/>
    <property type="match status" value="1"/>
</dbReference>
<comment type="similarity">
    <text evidence="2">Belongs to the bacterial solute-binding protein 5 family.</text>
</comment>
<dbReference type="PANTHER" id="PTHR30290:SF10">
    <property type="entry name" value="PERIPLASMIC OLIGOPEPTIDE-BINDING PROTEIN-RELATED"/>
    <property type="match status" value="1"/>
</dbReference>
<dbReference type="CDD" id="cd08512">
    <property type="entry name" value="PBP2_NikA_DppA_OppA_like_7"/>
    <property type="match status" value="1"/>
</dbReference>
<gene>
    <name evidence="8" type="ORF">Mth01_53320</name>
</gene>
<dbReference type="Pfam" id="PF00496">
    <property type="entry name" value="SBP_bac_5"/>
    <property type="match status" value="1"/>
</dbReference>
<protein>
    <submittedName>
        <fullName evidence="8">Peptide ABC transporter substrate-binding protein</fullName>
    </submittedName>
</protein>
<dbReference type="AlphaFoldDB" id="A0A8J3RE04"/>
<keyword evidence="4 6" id="KW-0732">Signal</keyword>
<evidence type="ECO:0000256" key="4">
    <source>
        <dbReference type="ARBA" id="ARBA00022729"/>
    </source>
</evidence>
<evidence type="ECO:0000259" key="7">
    <source>
        <dbReference type="Pfam" id="PF00496"/>
    </source>
</evidence>
<dbReference type="Proteomes" id="UP000610966">
    <property type="component" value="Unassembled WGS sequence"/>
</dbReference>
<evidence type="ECO:0000313" key="8">
    <source>
        <dbReference type="EMBL" id="GIH73079.1"/>
    </source>
</evidence>
<dbReference type="GO" id="GO:0042597">
    <property type="term" value="C:periplasmic space"/>
    <property type="evidence" value="ECO:0007669"/>
    <property type="project" value="UniProtKB-ARBA"/>
</dbReference>
<name>A0A8J3RE04_9ACTN</name>
<sequence length="550" mass="59778">MRWHKRLLAAGAVAALTLTATACGGGKIRGGADGSEGSTQPGTSQNAQNPSSAADATFVYVPNLDVVTDWDPASSYSNEILAMQNIYESLTRYNPQTKQAEPRLATSWTSSDDGKKWTFTLRQGATFHTGKPVDAAAAKAAIERTMKMGAGAAYIWDAVKKIEAKDSSTLKFTLKYPTALDLVASAGYASYVYDTTAAGSGDLKTWFGEGHDAGSGPYTIDTWEKGKETELTLKAFDDYWGGWDGPRYKKIAYRVTPELTTAWQLLRGGEVTFVARLNPQLFAEAGGTPTVQAAQTPSFQNLLTLFNTHSGPLKDVRLRQALQKAIDYDGVVAVLKGAGAPAAGLVPEGLLGHNAGQTPRQDLAGAEALLKEAGYGPGGKKLELTLTYAQGDSDQEVLVTLLSSTLDKLNVKLSAKPLQWTTQWDQAKAKDPAKRQDILVMYWWPDYADAFSWFVNIFRSEDPISFNLSYLRDDAIDKRINELPQLTATDRDAAEKAYAELQNKIINERAAVAVPYVMNYQRAFAKSVQGYVDNPAYPNVVFVHDLKPGA</sequence>
<dbReference type="PIRSF" id="PIRSF002741">
    <property type="entry name" value="MppA"/>
    <property type="match status" value="1"/>
</dbReference>
<dbReference type="GO" id="GO:0030313">
    <property type="term" value="C:cell envelope"/>
    <property type="evidence" value="ECO:0007669"/>
    <property type="project" value="UniProtKB-SubCell"/>
</dbReference>
<feature type="compositionally biased region" description="Polar residues" evidence="5">
    <location>
        <begin position="36"/>
        <end position="51"/>
    </location>
</feature>
<evidence type="ECO:0000256" key="3">
    <source>
        <dbReference type="ARBA" id="ARBA00022448"/>
    </source>
</evidence>
<dbReference type="GO" id="GO:0015833">
    <property type="term" value="P:peptide transport"/>
    <property type="evidence" value="ECO:0007669"/>
    <property type="project" value="TreeGrafter"/>
</dbReference>
<dbReference type="EMBL" id="BOOG01000071">
    <property type="protein sequence ID" value="GIH73079.1"/>
    <property type="molecule type" value="Genomic_DNA"/>
</dbReference>
<evidence type="ECO:0000313" key="9">
    <source>
        <dbReference type="Proteomes" id="UP000610966"/>
    </source>
</evidence>
<evidence type="ECO:0000256" key="5">
    <source>
        <dbReference type="SAM" id="MobiDB-lite"/>
    </source>
</evidence>
<dbReference type="GO" id="GO:0043190">
    <property type="term" value="C:ATP-binding cassette (ABC) transporter complex"/>
    <property type="evidence" value="ECO:0007669"/>
    <property type="project" value="InterPro"/>
</dbReference>
<organism evidence="8 9">
    <name type="scientific">Sphaerimonospora thailandensis</name>
    <dbReference type="NCBI Taxonomy" id="795644"/>
    <lineage>
        <taxon>Bacteria</taxon>
        <taxon>Bacillati</taxon>
        <taxon>Actinomycetota</taxon>
        <taxon>Actinomycetes</taxon>
        <taxon>Streptosporangiales</taxon>
        <taxon>Streptosporangiaceae</taxon>
        <taxon>Sphaerimonospora</taxon>
    </lineage>
</organism>
<proteinExistence type="inferred from homology"/>
<feature type="chain" id="PRO_5038438147" evidence="6">
    <location>
        <begin position="23"/>
        <end position="550"/>
    </location>
</feature>
<dbReference type="SUPFAM" id="SSF53850">
    <property type="entry name" value="Periplasmic binding protein-like II"/>
    <property type="match status" value="1"/>
</dbReference>
<evidence type="ECO:0000256" key="6">
    <source>
        <dbReference type="SAM" id="SignalP"/>
    </source>
</evidence>
<dbReference type="Gene3D" id="3.90.76.10">
    <property type="entry name" value="Dipeptide-binding Protein, Domain 1"/>
    <property type="match status" value="1"/>
</dbReference>
<dbReference type="PANTHER" id="PTHR30290">
    <property type="entry name" value="PERIPLASMIC BINDING COMPONENT OF ABC TRANSPORTER"/>
    <property type="match status" value="1"/>
</dbReference>
<comment type="subcellular location">
    <subcellularLocation>
        <location evidence="1">Cell envelope</location>
    </subcellularLocation>
</comment>
<feature type="signal peptide" evidence="6">
    <location>
        <begin position="1"/>
        <end position="22"/>
    </location>
</feature>
<keyword evidence="9" id="KW-1185">Reference proteome</keyword>
<feature type="region of interest" description="Disordered" evidence="5">
    <location>
        <begin position="29"/>
        <end position="51"/>
    </location>
</feature>
<dbReference type="GO" id="GO:1904680">
    <property type="term" value="F:peptide transmembrane transporter activity"/>
    <property type="evidence" value="ECO:0007669"/>
    <property type="project" value="TreeGrafter"/>
</dbReference>
<dbReference type="InterPro" id="IPR030678">
    <property type="entry name" value="Peptide/Ni-bd"/>
</dbReference>
<evidence type="ECO:0000256" key="1">
    <source>
        <dbReference type="ARBA" id="ARBA00004196"/>
    </source>
</evidence>
<dbReference type="Gene3D" id="3.40.190.10">
    <property type="entry name" value="Periplasmic binding protein-like II"/>
    <property type="match status" value="1"/>
</dbReference>
<keyword evidence="3" id="KW-0813">Transport</keyword>
<dbReference type="InterPro" id="IPR039424">
    <property type="entry name" value="SBP_5"/>
</dbReference>
<evidence type="ECO:0000256" key="2">
    <source>
        <dbReference type="ARBA" id="ARBA00005695"/>
    </source>
</evidence>
<comment type="caution">
    <text evidence="8">The sequence shown here is derived from an EMBL/GenBank/DDBJ whole genome shotgun (WGS) entry which is preliminary data.</text>
</comment>
<dbReference type="PROSITE" id="PS51257">
    <property type="entry name" value="PROKAR_LIPOPROTEIN"/>
    <property type="match status" value="1"/>
</dbReference>